<dbReference type="SUPFAM" id="SSF54373">
    <property type="entry name" value="FAD-linked reductases, C-terminal domain"/>
    <property type="match status" value="1"/>
</dbReference>
<feature type="signal peptide" evidence="6">
    <location>
        <begin position="1"/>
        <end position="18"/>
    </location>
</feature>
<evidence type="ECO:0000259" key="7">
    <source>
        <dbReference type="Pfam" id="PF01266"/>
    </source>
</evidence>
<dbReference type="Pfam" id="PF01266">
    <property type="entry name" value="DAO"/>
    <property type="match status" value="1"/>
</dbReference>
<protein>
    <recommendedName>
        <fullName evidence="7">FAD dependent oxidoreductase domain-containing protein</fullName>
    </recommendedName>
</protein>
<dbReference type="InterPro" id="IPR006181">
    <property type="entry name" value="D-amino_acid_oxidase_CS"/>
</dbReference>
<dbReference type="GO" id="GO:0071949">
    <property type="term" value="F:FAD binding"/>
    <property type="evidence" value="ECO:0007669"/>
    <property type="project" value="InterPro"/>
</dbReference>
<dbReference type="Gene3D" id="3.30.9.10">
    <property type="entry name" value="D-Amino Acid Oxidase, subunit A, domain 2"/>
    <property type="match status" value="1"/>
</dbReference>
<dbReference type="OrthoDB" id="2015447at2759"/>
<dbReference type="AlphaFoldDB" id="A0A8S1H6P0"/>
<keyword evidence="5" id="KW-0560">Oxidoreductase</keyword>
<evidence type="ECO:0000256" key="2">
    <source>
        <dbReference type="ARBA" id="ARBA00006730"/>
    </source>
</evidence>
<evidence type="ECO:0000256" key="5">
    <source>
        <dbReference type="ARBA" id="ARBA00023002"/>
    </source>
</evidence>
<dbReference type="GO" id="GO:0019478">
    <property type="term" value="P:D-amino acid catabolic process"/>
    <property type="evidence" value="ECO:0007669"/>
    <property type="project" value="TreeGrafter"/>
</dbReference>
<proteinExistence type="inferred from homology"/>
<dbReference type="GO" id="GO:0005737">
    <property type="term" value="C:cytoplasm"/>
    <property type="evidence" value="ECO:0007669"/>
    <property type="project" value="TreeGrafter"/>
</dbReference>
<feature type="chain" id="PRO_5035723770" description="FAD dependent oxidoreductase domain-containing protein" evidence="6">
    <location>
        <begin position="19"/>
        <end position="389"/>
    </location>
</feature>
<comment type="caution">
    <text evidence="8">The sequence shown here is derived from an EMBL/GenBank/DDBJ whole genome shotgun (WGS) entry which is preliminary data.</text>
</comment>
<dbReference type="InterPro" id="IPR006076">
    <property type="entry name" value="FAD-dep_OxRdtase"/>
</dbReference>
<dbReference type="PANTHER" id="PTHR11530">
    <property type="entry name" value="D-AMINO ACID OXIDASE"/>
    <property type="match status" value="1"/>
</dbReference>
<comment type="similarity">
    <text evidence="2">Belongs to the DAMOX/DASOX family.</text>
</comment>
<reference evidence="8" key="1">
    <citation type="submission" date="2020-10" db="EMBL/GenBank/DDBJ databases">
        <authorList>
            <person name="Kikuchi T."/>
        </authorList>
    </citation>
    <scope>NUCLEOTIDE SEQUENCE</scope>
    <source>
        <strain evidence="8">NKZ352</strain>
    </source>
</reference>
<accession>A0A8S1H6P0</accession>
<dbReference type="Proteomes" id="UP000835052">
    <property type="component" value="Unassembled WGS sequence"/>
</dbReference>
<evidence type="ECO:0000313" key="9">
    <source>
        <dbReference type="Proteomes" id="UP000835052"/>
    </source>
</evidence>
<dbReference type="SUPFAM" id="SSF51971">
    <property type="entry name" value="Nucleotide-binding domain"/>
    <property type="match status" value="1"/>
</dbReference>
<comment type="cofactor">
    <cofactor evidence="1">
        <name>FAD</name>
        <dbReference type="ChEBI" id="CHEBI:57692"/>
    </cofactor>
</comment>
<dbReference type="PANTHER" id="PTHR11530:SF6">
    <property type="entry name" value="D-ASPARTATE OXIDASE 3"/>
    <property type="match status" value="1"/>
</dbReference>
<keyword evidence="6" id="KW-0732">Signal</keyword>
<evidence type="ECO:0000256" key="3">
    <source>
        <dbReference type="ARBA" id="ARBA00022630"/>
    </source>
</evidence>
<keyword evidence="9" id="KW-1185">Reference proteome</keyword>
<evidence type="ECO:0000256" key="4">
    <source>
        <dbReference type="ARBA" id="ARBA00022827"/>
    </source>
</evidence>
<keyword evidence="4" id="KW-0274">FAD</keyword>
<feature type="domain" description="FAD dependent oxidoreductase" evidence="7">
    <location>
        <begin position="26"/>
        <end position="357"/>
    </location>
</feature>
<gene>
    <name evidence="8" type="ORF">CAUJ_LOCUS6840</name>
</gene>
<dbReference type="Gene3D" id="3.40.50.720">
    <property type="entry name" value="NAD(P)-binding Rossmann-like Domain"/>
    <property type="match status" value="1"/>
</dbReference>
<evidence type="ECO:0000256" key="1">
    <source>
        <dbReference type="ARBA" id="ARBA00001974"/>
    </source>
</evidence>
<dbReference type="GO" id="GO:0003884">
    <property type="term" value="F:D-amino-acid oxidase activity"/>
    <property type="evidence" value="ECO:0007669"/>
    <property type="project" value="InterPro"/>
</dbReference>
<organism evidence="8 9">
    <name type="scientific">Caenorhabditis auriculariae</name>
    <dbReference type="NCBI Taxonomy" id="2777116"/>
    <lineage>
        <taxon>Eukaryota</taxon>
        <taxon>Metazoa</taxon>
        <taxon>Ecdysozoa</taxon>
        <taxon>Nematoda</taxon>
        <taxon>Chromadorea</taxon>
        <taxon>Rhabditida</taxon>
        <taxon>Rhabditina</taxon>
        <taxon>Rhabditomorpha</taxon>
        <taxon>Rhabditoidea</taxon>
        <taxon>Rhabditidae</taxon>
        <taxon>Peloderinae</taxon>
        <taxon>Caenorhabditis</taxon>
    </lineage>
</organism>
<evidence type="ECO:0000313" key="8">
    <source>
        <dbReference type="EMBL" id="CAD6190921.1"/>
    </source>
</evidence>
<evidence type="ECO:0000256" key="6">
    <source>
        <dbReference type="SAM" id="SignalP"/>
    </source>
</evidence>
<keyword evidence="3" id="KW-0285">Flavoprotein</keyword>
<sequence length="389" mass="42998">MLTLRPLCGVFLLTIVSSAPSKASLKIAVVGEGVIGLNTATAIFELAQERGISPPSIEIFHNKDFKDILSKNIAGLFRVDDGSDINKKYGRDTFTRLAKYWRQHGGRSGVQLVSGHIISDNPEKLQAQRKNYGDIVYNYRDLDDRELHGPASLFDFPLNSSSQGIHYTAFTSEGLLFCPFLKKELIARGVKFTKRNLKNLNELGTKFDVVVNAAGLYGGVLAGDDAGNVFPIRGVLLRVDAPWQKHFLYRDFGTFTIPVIEGVAVGTVKQVNEIYPLEVTSKDKIDIAKRYIELQPSFKDVQLKSSYIGYRPGRKSLRVEKQERSVGSKKFKVVHNYGHGGNGFTLAYGSALHAAHLVLGLDTAEYDRIAPPTVPPNSTLPSWVSVLFP</sequence>
<dbReference type="InterPro" id="IPR023209">
    <property type="entry name" value="DAO"/>
</dbReference>
<name>A0A8S1H6P0_9PELO</name>
<dbReference type="PROSITE" id="PS00677">
    <property type="entry name" value="DAO"/>
    <property type="match status" value="1"/>
</dbReference>
<dbReference type="EMBL" id="CAJGYM010000018">
    <property type="protein sequence ID" value="CAD6190921.1"/>
    <property type="molecule type" value="Genomic_DNA"/>
</dbReference>